<sequence>MVLAWCHFGDECAVLQLKKVGMQAKRVLDAADKTASACVVFFDDVFLHSNRFFLFLHKEQPECIRPAVAGNRRADGEWDDLLEIVQRFNLRNQVVQQRFLLNRVRNHNDFRVHLFVLGERGFDELL</sequence>
<comment type="caution">
    <text evidence="1">The sequence shown here is derived from an EMBL/GenBank/DDBJ whole genome shotgun (WGS) entry which is preliminary data.</text>
</comment>
<gene>
    <name evidence="1" type="ORF">SDC9_168228</name>
</gene>
<organism evidence="1">
    <name type="scientific">bioreactor metagenome</name>
    <dbReference type="NCBI Taxonomy" id="1076179"/>
    <lineage>
        <taxon>unclassified sequences</taxon>
        <taxon>metagenomes</taxon>
        <taxon>ecological metagenomes</taxon>
    </lineage>
</organism>
<accession>A0A645G4Y3</accession>
<dbReference type="EMBL" id="VSSQ01068707">
    <property type="protein sequence ID" value="MPN20849.1"/>
    <property type="molecule type" value="Genomic_DNA"/>
</dbReference>
<name>A0A645G4Y3_9ZZZZ</name>
<dbReference type="AlphaFoldDB" id="A0A645G4Y3"/>
<protein>
    <submittedName>
        <fullName evidence="1">Uncharacterized protein</fullName>
    </submittedName>
</protein>
<reference evidence="1" key="1">
    <citation type="submission" date="2019-08" db="EMBL/GenBank/DDBJ databases">
        <authorList>
            <person name="Kucharzyk K."/>
            <person name="Murdoch R.W."/>
            <person name="Higgins S."/>
            <person name="Loffler F."/>
        </authorList>
    </citation>
    <scope>NUCLEOTIDE SEQUENCE</scope>
</reference>
<proteinExistence type="predicted"/>
<evidence type="ECO:0000313" key="1">
    <source>
        <dbReference type="EMBL" id="MPN20849.1"/>
    </source>
</evidence>